<proteinExistence type="predicted"/>
<evidence type="ECO:0000259" key="2">
    <source>
        <dbReference type="SMART" id="SM00507"/>
    </source>
</evidence>
<organism evidence="3 4">
    <name type="scientific">Corynebacterium matruchotii</name>
    <dbReference type="NCBI Taxonomy" id="43768"/>
    <lineage>
        <taxon>Bacteria</taxon>
        <taxon>Bacillati</taxon>
        <taxon>Actinomycetota</taxon>
        <taxon>Actinomycetes</taxon>
        <taxon>Mycobacteriales</taxon>
        <taxon>Corynebacteriaceae</taxon>
        <taxon>Corynebacterium</taxon>
    </lineage>
</organism>
<dbReference type="InterPro" id="IPR003615">
    <property type="entry name" value="HNH_nuc"/>
</dbReference>
<evidence type="ECO:0000256" key="1">
    <source>
        <dbReference type="SAM" id="MobiDB-lite"/>
    </source>
</evidence>
<dbReference type="AlphaFoldDB" id="A0A6H9XRZ6"/>
<comment type="caution">
    <text evidence="3">The sequence shown here is derived from an EMBL/GenBank/DDBJ whole genome shotgun (WGS) entry which is preliminary data.</text>
</comment>
<dbReference type="GO" id="GO:0004519">
    <property type="term" value="F:endonuclease activity"/>
    <property type="evidence" value="ECO:0007669"/>
    <property type="project" value="UniProtKB-KW"/>
</dbReference>
<name>A0A6H9XRZ6_9CORY</name>
<reference evidence="3 4" key="1">
    <citation type="submission" date="2018-06" db="EMBL/GenBank/DDBJ databases">
        <authorList>
            <consortium name="Pathogen Informatics"/>
            <person name="Doyle S."/>
        </authorList>
    </citation>
    <scope>NUCLEOTIDE SEQUENCE [LARGE SCALE GENOMIC DNA]</scope>
    <source>
        <strain evidence="3 4">NCTC10254</strain>
    </source>
</reference>
<feature type="region of interest" description="Disordered" evidence="1">
    <location>
        <begin position="339"/>
        <end position="381"/>
    </location>
</feature>
<dbReference type="Proteomes" id="UP000249886">
    <property type="component" value="Unassembled WGS sequence"/>
</dbReference>
<feature type="domain" description="HNH nuclease" evidence="2">
    <location>
        <begin position="286"/>
        <end position="339"/>
    </location>
</feature>
<dbReference type="SMART" id="SM00507">
    <property type="entry name" value="HNHc"/>
    <property type="match status" value="1"/>
</dbReference>
<evidence type="ECO:0000313" key="4">
    <source>
        <dbReference type="Proteomes" id="UP000249886"/>
    </source>
</evidence>
<keyword evidence="3" id="KW-0378">Hydrolase</keyword>
<accession>A0A6H9XRZ6</accession>
<keyword evidence="3" id="KW-0255">Endonuclease</keyword>
<feature type="compositionally biased region" description="Basic and acidic residues" evidence="1">
    <location>
        <begin position="339"/>
        <end position="358"/>
    </location>
</feature>
<dbReference type="EMBL" id="UARK01000034">
    <property type="protein sequence ID" value="SPW33670.1"/>
    <property type="molecule type" value="Genomic_DNA"/>
</dbReference>
<dbReference type="CDD" id="cd00085">
    <property type="entry name" value="HNHc"/>
    <property type="match status" value="1"/>
</dbReference>
<sequence>MTTTPVLDLLARVLHDAAGLLVELQASRPKPEDLARLLGTSHLTATRLLRNAELFDADQLAAMRTARLSLDTIFTIGKYWRKLSNSQADREGLFADVIARAGADSLNELEEHLKEVVGALNRQCADKPRSDWARFSRTVDCDGKGYLNIKAPAEALARMNSLIDDEAKAMFHQGHACSIAEAKATIITRRVITYGEREASQSEGEGVNGEDNPLGFKYRPFVVICHPWLLEKRDGKYLTTDGTVVDLRGYADRMLEPFGWVTVPYRNFAGGVEFSEPIEVRRFADDAQRLVLTAAYPTCAHPDCRIAARYCQIHHIQAFAAGGPTEIPNMVPLCMRHNKENDDDPTKPCNGRIEKDPVTSRIGRRRWPDEPLRFTKAPPTRYGAFEQSRAFFDRVDEYSGVASPNSPPTIATVE</sequence>
<dbReference type="RefSeq" id="WP_005521344.1">
    <property type="nucleotide sequence ID" value="NZ_CBDEZY010000002.1"/>
</dbReference>
<evidence type="ECO:0000313" key="3">
    <source>
        <dbReference type="EMBL" id="SPW33670.1"/>
    </source>
</evidence>
<protein>
    <submittedName>
        <fullName evidence="3">Endonuclease</fullName>
    </submittedName>
</protein>
<keyword evidence="3" id="KW-0540">Nuclease</keyword>
<dbReference type="Gene3D" id="1.10.30.50">
    <property type="match status" value="1"/>
</dbReference>
<gene>
    <name evidence="3" type="ORF">NCTC10254_02452</name>
</gene>
<dbReference type="GeneID" id="84574559"/>